<proteinExistence type="inferred from homology"/>
<protein>
    <recommendedName>
        <fullName evidence="9 10">2,3-bisphosphoglycerate-independent phosphoglycerate mutase</fullName>
        <shortName evidence="9">BPG-independent PGAM</shortName>
        <shortName evidence="9">Phosphoglyceromutase</shortName>
        <shortName evidence="9">iPGM</shortName>
        <ecNumber evidence="9 10">5.4.2.12</ecNumber>
    </recommendedName>
</protein>
<feature type="binding site" evidence="9 12">
    <location>
        <position position="348"/>
    </location>
    <ligand>
        <name>substrate</name>
    </ligand>
</feature>
<keyword evidence="8 9" id="KW-0413">Isomerase</keyword>
<keyword evidence="5 9" id="KW-0479">Metal-binding</keyword>
<accession>A0A2U8E3I1</accession>
<dbReference type="AlphaFoldDB" id="A0A2U8E3I1"/>
<dbReference type="UniPathway" id="UPA00109">
    <property type="reaction ID" value="UER00186"/>
</dbReference>
<evidence type="ECO:0000256" key="5">
    <source>
        <dbReference type="ARBA" id="ARBA00022723"/>
    </source>
</evidence>
<feature type="binding site" evidence="9 12">
    <location>
        <position position="198"/>
    </location>
    <ligand>
        <name>substrate</name>
    </ligand>
</feature>
<dbReference type="CDD" id="cd16010">
    <property type="entry name" value="iPGM"/>
    <property type="match status" value="1"/>
</dbReference>
<dbReference type="GO" id="GO:0006007">
    <property type="term" value="P:glucose catabolic process"/>
    <property type="evidence" value="ECO:0007669"/>
    <property type="project" value="InterPro"/>
</dbReference>
<feature type="binding site" evidence="9 13">
    <location>
        <position position="457"/>
    </location>
    <ligand>
        <name>Mn(2+)</name>
        <dbReference type="ChEBI" id="CHEBI:29035"/>
        <label>2</label>
    </ligand>
</feature>
<sequence>MSKPQKPVVLIIRDGWGKNPHAEQHAFNAVELGNCPTDAMLHAKYPCTLVKASGLDVGLPDGVMGNSEVGHENIGAGRIVDQELVRINKLFSEKRLAENTVWKEALERVKTRGSNLHFMGIVSDAGVHGMLEHLYGLLAQAKADGVAPDKVFIHAFTDGRDTPPTSGIGFVKQVGDKCQELGIGRIATVCGRFWAMDRDNRWERVSKAYDLLTGRAAVATAPDAIAAVQQYYDKPLSETQKGDEFVAPTAILGADGKPVASIADGDAVVFYNYRGDRPREITKAFVLDNFDGFDRGQKLDLYFATMAEYETGLPVHVILPKPPKLKNILGEVVSNANLAQFRCAETEKNPHVTFFFNNYRKDPFPGEERACPASPKVPTYDMQPEMSATEVTRLSKEAILSGKFSLVVVNYANPDMVGHTGSLPAAIKAVEATDKGVGELLEAVAQMQGSAVVCADHGNCEQMYDPSAKGPHTAHTLNLVEVFVVGEKYSARKTKMRTGGRLADIAPTLLALMGLPKPDEMSGVSLVVDEETRPPY</sequence>
<evidence type="ECO:0000256" key="4">
    <source>
        <dbReference type="ARBA" id="ARBA00008819"/>
    </source>
</evidence>
<dbReference type="PANTHER" id="PTHR31637:SF0">
    <property type="entry name" value="2,3-BISPHOSPHOGLYCERATE-INDEPENDENT PHOSPHOGLYCERATE MUTASE"/>
    <property type="match status" value="1"/>
</dbReference>
<evidence type="ECO:0000256" key="13">
    <source>
        <dbReference type="PIRSR" id="PIRSR001492-3"/>
    </source>
</evidence>
<dbReference type="NCBIfam" id="TIGR01307">
    <property type="entry name" value="pgm_bpd_ind"/>
    <property type="match status" value="1"/>
</dbReference>
<evidence type="ECO:0000256" key="8">
    <source>
        <dbReference type="ARBA" id="ARBA00023235"/>
    </source>
</evidence>
<keyword evidence="7 9" id="KW-0464">Manganese</keyword>
<evidence type="ECO:0000256" key="12">
    <source>
        <dbReference type="PIRSR" id="PIRSR001492-2"/>
    </source>
</evidence>
<comment type="cofactor">
    <cofactor evidence="9">
        <name>Mn(2+)</name>
        <dbReference type="ChEBI" id="CHEBI:29035"/>
    </cofactor>
    <text evidence="9">Binds 2 manganese ions per subunit.</text>
</comment>
<feature type="binding site" evidence="9 13">
    <location>
        <position position="475"/>
    </location>
    <ligand>
        <name>Mn(2+)</name>
        <dbReference type="ChEBI" id="CHEBI:29035"/>
        <label>1</label>
    </ligand>
</feature>
<dbReference type="InterPro" id="IPR017850">
    <property type="entry name" value="Alkaline_phosphatase_core_sf"/>
</dbReference>
<evidence type="ECO:0000256" key="11">
    <source>
        <dbReference type="PIRSR" id="PIRSR001492-1"/>
    </source>
</evidence>
<comment type="similarity">
    <text evidence="4 9">Belongs to the BPG-independent phosphoglycerate mutase family.</text>
</comment>
<evidence type="ECO:0000256" key="3">
    <source>
        <dbReference type="ARBA" id="ARBA00004798"/>
    </source>
</evidence>
<dbReference type="Gene3D" id="3.40.1450.10">
    <property type="entry name" value="BPG-independent phosphoglycerate mutase, domain B"/>
    <property type="match status" value="1"/>
</dbReference>
<feature type="binding site" evidence="9 12">
    <location>
        <begin position="160"/>
        <end position="161"/>
    </location>
    <ligand>
        <name>substrate</name>
    </ligand>
</feature>
<evidence type="ECO:0000256" key="1">
    <source>
        <dbReference type="ARBA" id="ARBA00000370"/>
    </source>
</evidence>
<evidence type="ECO:0000256" key="6">
    <source>
        <dbReference type="ARBA" id="ARBA00023152"/>
    </source>
</evidence>
<comment type="catalytic activity">
    <reaction evidence="1 9">
        <text>(2R)-2-phosphoglycerate = (2R)-3-phosphoglycerate</text>
        <dbReference type="Rhea" id="RHEA:15901"/>
        <dbReference type="ChEBI" id="CHEBI:58272"/>
        <dbReference type="ChEBI" id="CHEBI:58289"/>
        <dbReference type="EC" id="5.4.2.12"/>
    </reaction>
</comment>
<evidence type="ECO:0000259" key="14">
    <source>
        <dbReference type="Pfam" id="PF01676"/>
    </source>
</evidence>
<dbReference type="InterPro" id="IPR005995">
    <property type="entry name" value="Pgm_bpd_ind"/>
</dbReference>
<feature type="binding site" evidence="9 13">
    <location>
        <position position="419"/>
    </location>
    <ligand>
        <name>Mn(2+)</name>
        <dbReference type="ChEBI" id="CHEBI:29035"/>
        <label>1</label>
    </ligand>
</feature>
<dbReference type="GO" id="GO:0005829">
    <property type="term" value="C:cytosol"/>
    <property type="evidence" value="ECO:0007669"/>
    <property type="project" value="TreeGrafter"/>
</dbReference>
<dbReference type="OrthoDB" id="9800863at2"/>
<dbReference type="InterPro" id="IPR011258">
    <property type="entry name" value="BPG-indep_PGM_N"/>
</dbReference>
<gene>
    <name evidence="9" type="primary">gpmI</name>
    <name evidence="16" type="ORF">CKA38_09410</name>
</gene>
<feature type="binding site" evidence="9 12">
    <location>
        <begin position="274"/>
        <end position="277"/>
    </location>
    <ligand>
        <name>substrate</name>
    </ligand>
</feature>
<dbReference type="KEGG" id="elut:CKA38_09410"/>
<feature type="binding site" evidence="9 13">
    <location>
        <position position="67"/>
    </location>
    <ligand>
        <name>Mn(2+)</name>
        <dbReference type="ChEBI" id="CHEBI:29035"/>
        <label>2</label>
    </ligand>
</feature>
<feature type="binding site" evidence="9 12">
    <location>
        <position position="192"/>
    </location>
    <ligand>
        <name>substrate</name>
    </ligand>
</feature>
<dbReference type="PANTHER" id="PTHR31637">
    <property type="entry name" value="2,3-BISPHOSPHOGLYCERATE-INDEPENDENT PHOSPHOGLYCERATE MUTASE"/>
    <property type="match status" value="1"/>
</dbReference>
<evidence type="ECO:0000256" key="10">
    <source>
        <dbReference type="NCBIfam" id="TIGR01307"/>
    </source>
</evidence>
<reference evidence="16 17" key="1">
    <citation type="journal article" date="2018" name="Syst. Appl. Microbiol.">
        <title>Ereboglobus luteus gen. nov. sp. nov. from cockroach guts, and new insights into the oxygen relationship of the genera Opitutus and Didymococcus (Verrucomicrobia: Opitutaceae).</title>
        <authorList>
            <person name="Tegtmeier D."/>
            <person name="Belitz A."/>
            <person name="Radek R."/>
            <person name="Heimerl T."/>
            <person name="Brune A."/>
        </authorList>
    </citation>
    <scope>NUCLEOTIDE SEQUENCE [LARGE SCALE GENOMIC DNA]</scope>
    <source>
        <strain evidence="16 17">Ho45</strain>
    </source>
</reference>
<feature type="binding site" evidence="9 13">
    <location>
        <position position="456"/>
    </location>
    <ligand>
        <name>Mn(2+)</name>
        <dbReference type="ChEBI" id="CHEBI:29035"/>
        <label>2</label>
    </ligand>
</feature>
<dbReference type="Gene3D" id="3.40.720.10">
    <property type="entry name" value="Alkaline Phosphatase, subunit A"/>
    <property type="match status" value="1"/>
</dbReference>
<evidence type="ECO:0000256" key="7">
    <source>
        <dbReference type="ARBA" id="ARBA00023211"/>
    </source>
</evidence>
<comment type="pathway">
    <text evidence="3 9">Carbohydrate degradation; glycolysis; pyruvate from D-glyceraldehyde 3-phosphate: step 3/5.</text>
</comment>
<dbReference type="GO" id="GO:0006096">
    <property type="term" value="P:glycolytic process"/>
    <property type="evidence" value="ECO:0007669"/>
    <property type="project" value="UniProtKB-UniRule"/>
</dbReference>
<dbReference type="InterPro" id="IPR006124">
    <property type="entry name" value="Metalloenzyme"/>
</dbReference>
<dbReference type="Pfam" id="PF01676">
    <property type="entry name" value="Metalloenzyme"/>
    <property type="match status" value="1"/>
</dbReference>
<feature type="binding site" evidence="9 12">
    <location>
        <position position="128"/>
    </location>
    <ligand>
        <name>substrate</name>
    </ligand>
</feature>
<dbReference type="EMBL" id="CP023004">
    <property type="protein sequence ID" value="AWI09433.1"/>
    <property type="molecule type" value="Genomic_DNA"/>
</dbReference>
<name>A0A2U8E3I1_9BACT</name>
<dbReference type="HAMAP" id="MF_01038">
    <property type="entry name" value="GpmI"/>
    <property type="match status" value="1"/>
</dbReference>
<feature type="binding site" evidence="9 13">
    <location>
        <position position="14"/>
    </location>
    <ligand>
        <name>Mn(2+)</name>
        <dbReference type="ChEBI" id="CHEBI:29035"/>
        <label>2</label>
    </ligand>
</feature>
<dbReference type="Pfam" id="PF06415">
    <property type="entry name" value="iPGM_N"/>
    <property type="match status" value="1"/>
</dbReference>
<organism evidence="16 17">
    <name type="scientific">Ereboglobus luteus</name>
    <dbReference type="NCBI Taxonomy" id="1796921"/>
    <lineage>
        <taxon>Bacteria</taxon>
        <taxon>Pseudomonadati</taxon>
        <taxon>Verrucomicrobiota</taxon>
        <taxon>Opitutia</taxon>
        <taxon>Opitutales</taxon>
        <taxon>Opitutaceae</taxon>
        <taxon>Ereboglobus</taxon>
    </lineage>
</organism>
<keyword evidence="17" id="KW-1185">Reference proteome</keyword>
<evidence type="ECO:0000313" key="16">
    <source>
        <dbReference type="EMBL" id="AWI09433.1"/>
    </source>
</evidence>
<evidence type="ECO:0000256" key="2">
    <source>
        <dbReference type="ARBA" id="ARBA00002315"/>
    </source>
</evidence>
<comment type="function">
    <text evidence="2 9">Catalyzes the interconversion of 2-phosphoglycerate and 3-phosphoglycerate.</text>
</comment>
<evidence type="ECO:0000256" key="9">
    <source>
        <dbReference type="HAMAP-Rule" id="MF_01038"/>
    </source>
</evidence>
<dbReference type="GO" id="GO:0030145">
    <property type="term" value="F:manganese ion binding"/>
    <property type="evidence" value="ECO:0007669"/>
    <property type="project" value="UniProtKB-UniRule"/>
</dbReference>
<evidence type="ECO:0000259" key="15">
    <source>
        <dbReference type="Pfam" id="PF06415"/>
    </source>
</evidence>
<comment type="subunit">
    <text evidence="9">Monomer.</text>
</comment>
<dbReference type="SUPFAM" id="SSF64158">
    <property type="entry name" value="2,3-Bisphosphoglycerate-independent phosphoglycerate mutase, substrate-binding domain"/>
    <property type="match status" value="1"/>
</dbReference>
<dbReference type="EC" id="5.4.2.12" evidence="9 10"/>
<keyword evidence="6 9" id="KW-0324">Glycolysis</keyword>
<feature type="domain" description="BPG-independent PGAM N-terminal" evidence="15">
    <location>
        <begin position="87"/>
        <end position="310"/>
    </location>
</feature>
<dbReference type="RefSeq" id="WP_108825243.1">
    <property type="nucleotide sequence ID" value="NZ_CP023004.1"/>
</dbReference>
<dbReference type="SUPFAM" id="SSF53649">
    <property type="entry name" value="Alkaline phosphatase-like"/>
    <property type="match status" value="1"/>
</dbReference>
<dbReference type="InterPro" id="IPR036646">
    <property type="entry name" value="PGAM_B_sf"/>
</dbReference>
<feature type="domain" description="Metalloenzyme" evidence="14">
    <location>
        <begin position="6"/>
        <end position="516"/>
    </location>
</feature>
<dbReference type="Proteomes" id="UP000244896">
    <property type="component" value="Chromosome"/>
</dbReference>
<evidence type="ECO:0000313" key="17">
    <source>
        <dbReference type="Proteomes" id="UP000244896"/>
    </source>
</evidence>
<dbReference type="GO" id="GO:0004619">
    <property type="term" value="F:phosphoglycerate mutase activity"/>
    <property type="evidence" value="ECO:0007669"/>
    <property type="project" value="UniProtKB-UniRule"/>
</dbReference>
<dbReference type="FunFam" id="3.40.1450.10:FF:000002">
    <property type="entry name" value="2,3-bisphosphoglycerate-independent phosphoglycerate mutase"/>
    <property type="match status" value="1"/>
</dbReference>
<feature type="active site" description="Phosphoserine intermediate" evidence="9 11">
    <location>
        <position position="67"/>
    </location>
</feature>
<dbReference type="PIRSF" id="PIRSF001492">
    <property type="entry name" value="IPGAM"/>
    <property type="match status" value="1"/>
</dbReference>
<feature type="binding site" evidence="9 13">
    <location>
        <position position="415"/>
    </location>
    <ligand>
        <name>Mn(2+)</name>
        <dbReference type="ChEBI" id="CHEBI:29035"/>
        <label>1</label>
    </ligand>
</feature>